<reference evidence="1" key="1">
    <citation type="submission" date="2021-01" db="EMBL/GenBank/DDBJ databases">
        <authorList>
            <person name="Corre E."/>
            <person name="Pelletier E."/>
            <person name="Niang G."/>
            <person name="Scheremetjew M."/>
            <person name="Finn R."/>
            <person name="Kale V."/>
            <person name="Holt S."/>
            <person name="Cochrane G."/>
            <person name="Meng A."/>
            <person name="Brown T."/>
            <person name="Cohen L."/>
        </authorList>
    </citation>
    <scope>NUCLEOTIDE SEQUENCE</scope>
    <source>
        <strain evidence="1">CCMP645</strain>
    </source>
</reference>
<dbReference type="EMBL" id="HBIZ01010030">
    <property type="protein sequence ID" value="CAE0753334.1"/>
    <property type="molecule type" value="Transcribed_RNA"/>
</dbReference>
<dbReference type="SUPFAM" id="SSF64076">
    <property type="entry name" value="MTH938-like"/>
    <property type="match status" value="1"/>
</dbReference>
<accession>A0A6S9RM22</accession>
<evidence type="ECO:0008006" key="3">
    <source>
        <dbReference type="Google" id="ProtNLM"/>
    </source>
</evidence>
<sequence length="223" mass="23387">MRAYRTTAAAATATPAGFATAIPKRQGSALPLLPSITSTFPCRPRVPAALSSARRTLCDPALVAGVGKGGSRFRAAEGYGFDPLADSADVMTTTVDGYSAGGFVVNGISLRGAVLLTPRLSLLFEPPSLESLSVESLSFLSLLKPIELLIIGGGRHVGLMPEAPRRWLSTRGVCVELLNSRTACSTFNFMLQERRSVAAILFPMSVEAAAKKLDLGGIDTSGF</sequence>
<dbReference type="AlphaFoldDB" id="A0A6S9RM22"/>
<dbReference type="InterPro" id="IPR007523">
    <property type="entry name" value="NDUFAF3/AAMDC"/>
</dbReference>
<protein>
    <recommendedName>
        <fullName evidence="3">NADH dehydrogenase [ubiquinone] 1 alpha subcomplex assembly factor 3</fullName>
    </recommendedName>
</protein>
<organism evidence="1">
    <name type="scientific">Chrysotila carterae</name>
    <name type="common">Marine alga</name>
    <name type="synonym">Syracosphaera carterae</name>
    <dbReference type="NCBI Taxonomy" id="13221"/>
    <lineage>
        <taxon>Eukaryota</taxon>
        <taxon>Haptista</taxon>
        <taxon>Haptophyta</taxon>
        <taxon>Prymnesiophyceae</taxon>
        <taxon>Isochrysidales</taxon>
        <taxon>Isochrysidaceae</taxon>
        <taxon>Chrysotila</taxon>
    </lineage>
</organism>
<evidence type="ECO:0000313" key="1">
    <source>
        <dbReference type="EMBL" id="CAE0753333.1"/>
    </source>
</evidence>
<name>A0A6S9RM22_CHRCT</name>
<dbReference type="Pfam" id="PF04430">
    <property type="entry name" value="DUF498"/>
    <property type="match status" value="1"/>
</dbReference>
<dbReference type="InterPro" id="IPR036748">
    <property type="entry name" value="MTH938-like_sf"/>
</dbReference>
<dbReference type="Gene3D" id="3.40.1230.10">
    <property type="entry name" value="MTH938-like"/>
    <property type="match status" value="1"/>
</dbReference>
<dbReference type="PANTHER" id="PTHR21192">
    <property type="entry name" value="NUCLEAR PROTEIN E3-3"/>
    <property type="match status" value="1"/>
</dbReference>
<dbReference type="EMBL" id="HBIZ01010029">
    <property type="protein sequence ID" value="CAE0753333.1"/>
    <property type="molecule type" value="Transcribed_RNA"/>
</dbReference>
<gene>
    <name evidence="1" type="ORF">PCAR00345_LOCUS5920</name>
    <name evidence="2" type="ORF">PCAR00345_LOCUS5921</name>
</gene>
<dbReference type="PANTHER" id="PTHR21192:SF2">
    <property type="entry name" value="NADH DEHYDROGENASE [UBIQUINONE] 1 ALPHA SUBCOMPLEX ASSEMBLY FACTOR 3"/>
    <property type="match status" value="1"/>
</dbReference>
<proteinExistence type="predicted"/>
<evidence type="ECO:0000313" key="2">
    <source>
        <dbReference type="EMBL" id="CAE0753334.1"/>
    </source>
</evidence>